<feature type="region of interest" description="Disordered" evidence="1">
    <location>
        <begin position="747"/>
        <end position="772"/>
    </location>
</feature>
<sequence>MTSHPRESQGVDAHNDRYEYPHEFRYSYDVPGPQTCSLPSEQGQRRYSSIPPPYYFNPLVGFVVATGGVDKSDAPEVAYVGDRLTEEDTIQPRPLNPEHDFPNITFSLFGSPFPKCNRMSDMYRPRFQAYPGAAHDITPELEIGFHHESPRVVHIDITKSWKGLSSDKAEELLFWESTFKEVLEYLLHDQLELLQQQCEAANRIHRNREQHQRSNSDRIHYLPISMIDIATTMFVRTHDCFVAPAMGYGLFPPTGDLRIGVKLLDANDYLQTTATPQLSVFPVEVNWTPDMLSFDQFDPITTEGHEFRLVPRYSPSFNFAGPDSYSAPNHIVYKTSAPWLQWDPSISGFSGIVPTCSDSENQMLHSQASPVEDPLGDRSKIYALRIMITATALEYFGTAVRFEKIVRSRVIINVKKRTCPQVNPTPDHSLNLLGVDKNKCNENHSWLEWNPLWQPNPQIELWDDPFIGAGAFFSGRALERDLLKPLGLFNSGESRLLSRHPFESFTMMPLLGTSLGTDLSTSSDRDQIGEVNDLSPEEPREIGLRVSPRRRRRRSLERRDPVGKDRKLGSTIVPRMKTQCPNHPRAELGGKRLHHDIVNMLHMPLHSTQVDEELEARHRPCGKRSSWRSTGVSVQKKGNGYPFQDHRPPRNAVFSKTNSEEEDEAYILKYCEMMSLASDQQQRSGNSRSPDFNASRASSSEALAIDVSRFLNPYRVMRAGWEFNTDVPWTPPANDACTRGLEVCHHPGATNPQAERGSDHHGTESPPLIREKDKAAFVKMIVERAQEECRMLGSDISDIFSSSPPSTSEGEWEDVDTDEEGFSIPDVEYSDAGQTHQGVPIPVYDSSTGD</sequence>
<protein>
    <submittedName>
        <fullName evidence="2">Uncharacterized protein</fullName>
    </submittedName>
</protein>
<reference evidence="3" key="1">
    <citation type="journal article" date="2015" name="PLoS Genet.">
        <title>The dynamic genome and transcriptome of the human fungal pathogen Blastomyces and close relative Emmonsia.</title>
        <authorList>
            <person name="Munoz J.F."/>
            <person name="Gauthier G.M."/>
            <person name="Desjardins C.A."/>
            <person name="Gallo J.E."/>
            <person name="Holder J."/>
            <person name="Sullivan T.D."/>
            <person name="Marty A.J."/>
            <person name="Carmen J.C."/>
            <person name="Chen Z."/>
            <person name="Ding L."/>
            <person name="Gujja S."/>
            <person name="Magrini V."/>
            <person name="Misas E."/>
            <person name="Mitreva M."/>
            <person name="Priest M."/>
            <person name="Saif S."/>
            <person name="Whiston E.A."/>
            <person name="Young S."/>
            <person name="Zeng Q."/>
            <person name="Goldman W.E."/>
            <person name="Mardis E.R."/>
            <person name="Taylor J.W."/>
            <person name="McEwen J.G."/>
            <person name="Clay O.K."/>
            <person name="Klein B.S."/>
            <person name="Cuomo C.A."/>
        </authorList>
    </citation>
    <scope>NUCLEOTIDE SEQUENCE [LARGE SCALE GENOMIC DNA]</scope>
    <source>
        <strain evidence="3">SLH14081</strain>
    </source>
</reference>
<name>A0A179UA75_BLAGS</name>
<evidence type="ECO:0000313" key="3">
    <source>
        <dbReference type="Proteomes" id="UP000002038"/>
    </source>
</evidence>
<dbReference type="OrthoDB" id="5330058at2759"/>
<evidence type="ECO:0000313" key="2">
    <source>
        <dbReference type="EMBL" id="OAT04906.1"/>
    </source>
</evidence>
<dbReference type="RefSeq" id="XP_002628480.1">
    <property type="nucleotide sequence ID" value="XM_002628434.1"/>
</dbReference>
<keyword evidence="3" id="KW-1185">Reference proteome</keyword>
<dbReference type="Proteomes" id="UP000002038">
    <property type="component" value="Unassembled WGS sequence"/>
</dbReference>
<feature type="compositionally biased region" description="Low complexity" evidence="1">
    <location>
        <begin position="795"/>
        <end position="808"/>
    </location>
</feature>
<proteinExistence type="predicted"/>
<feature type="compositionally biased region" description="Basic and acidic residues" evidence="1">
    <location>
        <begin position="557"/>
        <end position="568"/>
    </location>
</feature>
<feature type="region of interest" description="Disordered" evidence="1">
    <location>
        <begin position="679"/>
        <end position="698"/>
    </location>
</feature>
<accession>A0A179UA75</accession>
<feature type="region of interest" description="Disordered" evidence="1">
    <location>
        <begin position="516"/>
        <end position="588"/>
    </location>
</feature>
<dbReference type="EMBL" id="GG657449">
    <property type="protein sequence ID" value="OAT04906.1"/>
    <property type="molecule type" value="Genomic_DNA"/>
</dbReference>
<dbReference type="KEGG" id="bgh:BDBG_01388"/>
<dbReference type="VEuPathDB" id="FungiDB:BDBG_01388"/>
<dbReference type="GeneID" id="8507094"/>
<gene>
    <name evidence="2" type="ORF">BDBG_01388</name>
</gene>
<dbReference type="AlphaFoldDB" id="A0A179UA75"/>
<feature type="region of interest" description="Disordered" evidence="1">
    <location>
        <begin position="618"/>
        <end position="658"/>
    </location>
</feature>
<evidence type="ECO:0000256" key="1">
    <source>
        <dbReference type="SAM" id="MobiDB-lite"/>
    </source>
</evidence>
<feature type="compositionally biased region" description="Basic residues" evidence="1">
    <location>
        <begin position="547"/>
        <end position="556"/>
    </location>
</feature>
<feature type="compositionally biased region" description="Acidic residues" evidence="1">
    <location>
        <begin position="810"/>
        <end position="821"/>
    </location>
</feature>
<feature type="compositionally biased region" description="Basic and acidic residues" evidence="1">
    <location>
        <begin position="756"/>
        <end position="772"/>
    </location>
</feature>
<feature type="region of interest" description="Disordered" evidence="1">
    <location>
        <begin position="795"/>
        <end position="850"/>
    </location>
</feature>
<organism evidence="2 3">
    <name type="scientific">Blastomyces gilchristii (strain SLH14081)</name>
    <name type="common">Blastomyces dermatitidis</name>
    <dbReference type="NCBI Taxonomy" id="559298"/>
    <lineage>
        <taxon>Eukaryota</taxon>
        <taxon>Fungi</taxon>
        <taxon>Dikarya</taxon>
        <taxon>Ascomycota</taxon>
        <taxon>Pezizomycotina</taxon>
        <taxon>Eurotiomycetes</taxon>
        <taxon>Eurotiomycetidae</taxon>
        <taxon>Onygenales</taxon>
        <taxon>Ajellomycetaceae</taxon>
        <taxon>Blastomyces</taxon>
    </lineage>
</organism>